<name>A0A374NTR3_9FIRM</name>
<evidence type="ECO:0000313" key="4">
    <source>
        <dbReference type="Proteomes" id="UP000286561"/>
    </source>
</evidence>
<dbReference type="AlphaFoldDB" id="A0A374NTR3"/>
<sequence>MGTAFTLAVKDQDFPMLQFICEHFSPDASALASAIDQCIEKEWGEGNAFLIEAKHKSFSKKTFDFDLDF</sequence>
<dbReference type="EMBL" id="QSEP01000083">
    <property type="protein sequence ID" value="RGZ80847.1"/>
    <property type="molecule type" value="Genomic_DNA"/>
</dbReference>
<evidence type="ECO:0000313" key="2">
    <source>
        <dbReference type="EMBL" id="RGZ80847.1"/>
    </source>
</evidence>
<evidence type="ECO:0000313" key="1">
    <source>
        <dbReference type="EMBL" id="RGI90766.1"/>
    </source>
</evidence>
<comment type="caution">
    <text evidence="1">The sequence shown here is derived from an EMBL/GenBank/DDBJ whole genome shotgun (WGS) entry which is preliminary data.</text>
</comment>
<protein>
    <submittedName>
        <fullName evidence="1">Uncharacterized protein</fullName>
    </submittedName>
</protein>
<dbReference type="EMBL" id="QSOE01000015">
    <property type="protein sequence ID" value="RGI90766.1"/>
    <property type="molecule type" value="Genomic_DNA"/>
</dbReference>
<gene>
    <name evidence="2" type="ORF">DW972_11255</name>
    <name evidence="1" type="ORF">DXD91_03885</name>
</gene>
<accession>A0A374NTR3</accession>
<dbReference type="Proteomes" id="UP000286561">
    <property type="component" value="Unassembled WGS sequence"/>
</dbReference>
<evidence type="ECO:0000313" key="3">
    <source>
        <dbReference type="Proteomes" id="UP000262524"/>
    </source>
</evidence>
<dbReference type="Proteomes" id="UP000262524">
    <property type="component" value="Unassembled WGS sequence"/>
</dbReference>
<organism evidence="1 3">
    <name type="scientific">Anaerobutyricum hallii</name>
    <dbReference type="NCBI Taxonomy" id="39488"/>
    <lineage>
        <taxon>Bacteria</taxon>
        <taxon>Bacillati</taxon>
        <taxon>Bacillota</taxon>
        <taxon>Clostridia</taxon>
        <taxon>Lachnospirales</taxon>
        <taxon>Lachnospiraceae</taxon>
        <taxon>Anaerobutyricum</taxon>
    </lineage>
</organism>
<proteinExistence type="predicted"/>
<reference evidence="3 4" key="1">
    <citation type="submission" date="2018-08" db="EMBL/GenBank/DDBJ databases">
        <title>A genome reference for cultivated species of the human gut microbiota.</title>
        <authorList>
            <person name="Zou Y."/>
            <person name="Xue W."/>
            <person name="Luo G."/>
        </authorList>
    </citation>
    <scope>NUCLEOTIDE SEQUENCE [LARGE SCALE GENOMIC DNA]</scope>
    <source>
        <strain evidence="2 4">AM48-23BH</strain>
        <strain evidence="1 3">TM10-1AC</strain>
    </source>
</reference>